<keyword evidence="4" id="KW-0535">Nitrogen fixation</keyword>
<dbReference type="GeneID" id="30412777"/>
<evidence type="ECO:0000256" key="5">
    <source>
        <dbReference type="RuleBase" id="RU003936"/>
    </source>
</evidence>
<reference evidence="6 7" key="1">
    <citation type="submission" date="2016-08" db="EMBL/GenBank/DDBJ databases">
        <authorList>
            <person name="Seilhamer J.J."/>
        </authorList>
    </citation>
    <scope>NUCLEOTIDE SEQUENCE [LARGE SCALE GENOMIC DNA]</scope>
    <source>
        <strain evidence="6">Buetzberg</strain>
    </source>
</reference>
<gene>
    <name evidence="6" type="primary">glnBII</name>
    <name evidence="6" type="ORF">MCBB_1939</name>
</gene>
<dbReference type="GO" id="GO:0005829">
    <property type="term" value="C:cytosol"/>
    <property type="evidence" value="ECO:0007669"/>
    <property type="project" value="TreeGrafter"/>
</dbReference>
<dbReference type="GO" id="GO:0030234">
    <property type="term" value="F:enzyme regulator activity"/>
    <property type="evidence" value="ECO:0007669"/>
    <property type="project" value="InterPro"/>
</dbReference>
<dbReference type="GO" id="GO:0006808">
    <property type="term" value="P:regulation of nitrogen utilization"/>
    <property type="evidence" value="ECO:0007669"/>
    <property type="project" value="InterPro"/>
</dbReference>
<evidence type="ECO:0000256" key="3">
    <source>
        <dbReference type="ARBA" id="ARBA00023163"/>
    </source>
</evidence>
<keyword evidence="3" id="KW-0804">Transcription</keyword>
<dbReference type="STRING" id="118062.MCBB_1939"/>
<sequence>MKEIIAIIRPKKMAQTKNVLETLGFPAMTARRVMGRGKQRAIIGEVSFDIQEPELLEEKGSMSYIPKRMISLVVPDEDASLVVEVIMRVNHTGQIGDGKIFVCPIRDAVRVRTDERGESAIA</sequence>
<evidence type="ECO:0000313" key="7">
    <source>
        <dbReference type="Proteomes" id="UP000094707"/>
    </source>
</evidence>
<dbReference type="PRINTS" id="PR00340">
    <property type="entry name" value="PIIGLNB"/>
</dbReference>
<dbReference type="Pfam" id="PF00543">
    <property type="entry name" value="P-II"/>
    <property type="match status" value="1"/>
</dbReference>
<dbReference type="InterPro" id="IPR011322">
    <property type="entry name" value="N-reg_PII-like_a/b"/>
</dbReference>
<dbReference type="InterPro" id="IPR017918">
    <property type="entry name" value="N-reg_PII_CS"/>
</dbReference>
<comment type="similarity">
    <text evidence="5">Belongs to the P(II) protein family.</text>
</comment>
<dbReference type="OrthoDB" id="10960at2157"/>
<evidence type="ECO:0000256" key="2">
    <source>
        <dbReference type="ARBA" id="ARBA00023015"/>
    </source>
</evidence>
<dbReference type="Gene3D" id="3.30.70.120">
    <property type="match status" value="1"/>
</dbReference>
<dbReference type="GO" id="GO:0005524">
    <property type="term" value="F:ATP binding"/>
    <property type="evidence" value="ECO:0007669"/>
    <property type="project" value="TreeGrafter"/>
</dbReference>
<organism evidence="6 7">
    <name type="scientific">Methanobacterium congolense</name>
    <dbReference type="NCBI Taxonomy" id="118062"/>
    <lineage>
        <taxon>Archaea</taxon>
        <taxon>Methanobacteriati</taxon>
        <taxon>Methanobacteriota</taxon>
        <taxon>Methanomada group</taxon>
        <taxon>Methanobacteria</taxon>
        <taxon>Methanobacteriales</taxon>
        <taxon>Methanobacteriaceae</taxon>
        <taxon>Methanobacterium</taxon>
    </lineage>
</organism>
<dbReference type="PROSITE" id="PS00638">
    <property type="entry name" value="PII_GLNB_CTER"/>
    <property type="match status" value="1"/>
</dbReference>
<dbReference type="SMART" id="SM00938">
    <property type="entry name" value="P-II"/>
    <property type="match status" value="1"/>
</dbReference>
<dbReference type="SUPFAM" id="SSF54913">
    <property type="entry name" value="GlnB-like"/>
    <property type="match status" value="1"/>
</dbReference>
<dbReference type="KEGG" id="mcub:MCBB_1939"/>
<proteinExistence type="inferred from homology"/>
<name>A0A1D3L4E1_9EURY</name>
<dbReference type="InterPro" id="IPR002187">
    <property type="entry name" value="N-reg_PII"/>
</dbReference>
<evidence type="ECO:0000256" key="4">
    <source>
        <dbReference type="ARBA" id="ARBA00023231"/>
    </source>
</evidence>
<keyword evidence="2" id="KW-0805">Transcription regulation</keyword>
<keyword evidence="7" id="KW-1185">Reference proteome</keyword>
<comment type="function">
    <text evidence="1">Could be involved in the regulation of nitrogen fixation.</text>
</comment>
<protein>
    <submittedName>
        <fullName evidence="6">Nitrogen fixation nifHD region glnB-like protein 2</fullName>
    </submittedName>
</protein>
<dbReference type="PANTHER" id="PTHR30115:SF11">
    <property type="entry name" value="NITROGEN REGULATORY PROTEIN P-II HOMOLOG"/>
    <property type="match status" value="1"/>
</dbReference>
<accession>A0A1D3L4E1</accession>
<dbReference type="EMBL" id="LT607756">
    <property type="protein sequence ID" value="SCG86487.1"/>
    <property type="molecule type" value="Genomic_DNA"/>
</dbReference>
<dbReference type="PROSITE" id="PS51343">
    <property type="entry name" value="PII_GLNB_DOM"/>
    <property type="match status" value="1"/>
</dbReference>
<evidence type="ECO:0000313" key="6">
    <source>
        <dbReference type="EMBL" id="SCG86487.1"/>
    </source>
</evidence>
<dbReference type="Proteomes" id="UP000094707">
    <property type="component" value="Chromosome I"/>
</dbReference>
<dbReference type="InterPro" id="IPR015867">
    <property type="entry name" value="N-reg_PII/ATP_PRibTrfase_C"/>
</dbReference>
<evidence type="ECO:0000256" key="1">
    <source>
        <dbReference type="ARBA" id="ARBA00002440"/>
    </source>
</evidence>
<dbReference type="RefSeq" id="WP_071907544.1">
    <property type="nucleotide sequence ID" value="NZ_LT607756.1"/>
</dbReference>
<dbReference type="PATRIC" id="fig|129848.4.peg.1987"/>
<dbReference type="PANTHER" id="PTHR30115">
    <property type="entry name" value="NITROGEN REGULATORY PROTEIN P-II"/>
    <property type="match status" value="1"/>
</dbReference>
<dbReference type="AlphaFoldDB" id="A0A1D3L4E1"/>